<dbReference type="GeneTree" id="ENSGT01060000250800"/>
<proteinExistence type="predicted"/>
<dbReference type="Pfam" id="PF07686">
    <property type="entry name" value="V-set"/>
    <property type="match status" value="1"/>
</dbReference>
<dbReference type="InterPro" id="IPR003599">
    <property type="entry name" value="Ig_sub"/>
</dbReference>
<accession>A0A9J7YXQ9</accession>
<sequence length="254" mass="29321">FLREYQLQFSTVLYLENRHQTQLDLLIWCEAAETLTDQLTDLGQNVTINCDLDEKEVNWLLLKLPDSPVLILLSSTTSATFHYNKTFKHKYSVKSKHCLFINNVTLDDLGLYYCSTTDTPPKYSSGTRLYITELSLNLENKNHTVMKYTEQNQTHWQIIILISAFINALLIIVVIGLVKMFVLGSKRTRDNLKRSQDTHRPQPRVMDLGQPQNSSQAQDAMVHFSTPCKRFQPCQINDTYAFLQLPESITDNNL</sequence>
<dbReference type="InterPro" id="IPR013783">
    <property type="entry name" value="Ig-like_fold"/>
</dbReference>
<name>A0A9J7YXQ9_CYPCA</name>
<dbReference type="Proteomes" id="UP001108240">
    <property type="component" value="Unplaced"/>
</dbReference>
<feature type="compositionally biased region" description="Basic and acidic residues" evidence="1">
    <location>
        <begin position="191"/>
        <end position="200"/>
    </location>
</feature>
<protein>
    <recommendedName>
        <fullName evidence="3">Immunoglobulin domain-containing protein</fullName>
    </recommendedName>
</protein>
<evidence type="ECO:0000313" key="5">
    <source>
        <dbReference type="Proteomes" id="UP001108240"/>
    </source>
</evidence>
<evidence type="ECO:0000259" key="3">
    <source>
        <dbReference type="SMART" id="SM00409"/>
    </source>
</evidence>
<dbReference type="SUPFAM" id="SSF48726">
    <property type="entry name" value="Immunoglobulin"/>
    <property type="match status" value="1"/>
</dbReference>
<evidence type="ECO:0000256" key="1">
    <source>
        <dbReference type="SAM" id="MobiDB-lite"/>
    </source>
</evidence>
<evidence type="ECO:0000313" key="4">
    <source>
        <dbReference type="Ensembl" id="ENSCCRP00000125374.1"/>
    </source>
</evidence>
<dbReference type="Gene3D" id="2.60.40.10">
    <property type="entry name" value="Immunoglobulins"/>
    <property type="match status" value="1"/>
</dbReference>
<keyword evidence="5" id="KW-1185">Reference proteome</keyword>
<keyword evidence="2" id="KW-0472">Membrane</keyword>
<feature type="transmembrane region" description="Helical" evidence="2">
    <location>
        <begin position="156"/>
        <end position="184"/>
    </location>
</feature>
<dbReference type="InterPro" id="IPR013106">
    <property type="entry name" value="Ig_V-set"/>
</dbReference>
<keyword evidence="2" id="KW-0812">Transmembrane</keyword>
<evidence type="ECO:0000256" key="2">
    <source>
        <dbReference type="SAM" id="Phobius"/>
    </source>
</evidence>
<dbReference type="SMART" id="SM00409">
    <property type="entry name" value="IG"/>
    <property type="match status" value="1"/>
</dbReference>
<feature type="domain" description="Immunoglobulin" evidence="3">
    <location>
        <begin position="35"/>
        <end position="132"/>
    </location>
</feature>
<keyword evidence="2" id="KW-1133">Transmembrane helix</keyword>
<reference evidence="4" key="1">
    <citation type="submission" date="2025-08" db="UniProtKB">
        <authorList>
            <consortium name="Ensembl"/>
        </authorList>
    </citation>
    <scope>IDENTIFICATION</scope>
</reference>
<reference evidence="4" key="2">
    <citation type="submission" date="2025-09" db="UniProtKB">
        <authorList>
            <consortium name="Ensembl"/>
        </authorList>
    </citation>
    <scope>IDENTIFICATION</scope>
</reference>
<organism evidence="4 5">
    <name type="scientific">Cyprinus carpio carpio</name>
    <dbReference type="NCBI Taxonomy" id="630221"/>
    <lineage>
        <taxon>Eukaryota</taxon>
        <taxon>Metazoa</taxon>
        <taxon>Chordata</taxon>
        <taxon>Craniata</taxon>
        <taxon>Vertebrata</taxon>
        <taxon>Euteleostomi</taxon>
        <taxon>Actinopterygii</taxon>
        <taxon>Neopterygii</taxon>
        <taxon>Teleostei</taxon>
        <taxon>Ostariophysi</taxon>
        <taxon>Cypriniformes</taxon>
        <taxon>Cyprinidae</taxon>
        <taxon>Cyprininae</taxon>
        <taxon>Cyprinus</taxon>
    </lineage>
</organism>
<feature type="region of interest" description="Disordered" evidence="1">
    <location>
        <begin position="191"/>
        <end position="212"/>
    </location>
</feature>
<dbReference type="AlphaFoldDB" id="A0A9J7YXQ9"/>
<dbReference type="Ensembl" id="ENSCCRT00000153616.1">
    <property type="protein sequence ID" value="ENSCCRP00000125374.1"/>
    <property type="gene ID" value="ENSCCRG00000001928.2"/>
</dbReference>
<dbReference type="InterPro" id="IPR036179">
    <property type="entry name" value="Ig-like_dom_sf"/>
</dbReference>